<dbReference type="AlphaFoldDB" id="A0A5N6KZL6"/>
<reference evidence="1 2" key="1">
    <citation type="submission" date="2019-06" db="EMBL/GenBank/DDBJ databases">
        <title>A chromosomal-level reference genome of Carpinus fangiana (Coryloideae, Betulaceae).</title>
        <authorList>
            <person name="Yang X."/>
            <person name="Wang Z."/>
            <person name="Zhang L."/>
            <person name="Hao G."/>
            <person name="Liu J."/>
            <person name="Yang Y."/>
        </authorList>
    </citation>
    <scope>NUCLEOTIDE SEQUENCE [LARGE SCALE GENOMIC DNA]</scope>
    <source>
        <strain evidence="1">Cfa_2016G</strain>
        <tissue evidence="1">Leaf</tissue>
    </source>
</reference>
<dbReference type="Proteomes" id="UP000327013">
    <property type="component" value="Unassembled WGS sequence"/>
</dbReference>
<comment type="caution">
    <text evidence="1">The sequence shown here is derived from an EMBL/GenBank/DDBJ whole genome shotgun (WGS) entry which is preliminary data.</text>
</comment>
<gene>
    <name evidence="1" type="ORF">FH972_024750</name>
</gene>
<protein>
    <submittedName>
        <fullName evidence="1">Uncharacterized protein</fullName>
    </submittedName>
</protein>
<proteinExistence type="predicted"/>
<name>A0A5N6KZL6_9ROSI</name>
<accession>A0A5N6KZL6</accession>
<sequence>MADRSKVDLWWRWDGNGGKKRCGRFVESSTDLWWRRDGEGGATRWGDDGSS</sequence>
<evidence type="ECO:0000313" key="2">
    <source>
        <dbReference type="Proteomes" id="UP000327013"/>
    </source>
</evidence>
<dbReference type="EMBL" id="VIBQ01000020">
    <property type="protein sequence ID" value="KAB8372650.1"/>
    <property type="molecule type" value="Genomic_DNA"/>
</dbReference>
<evidence type="ECO:0000313" key="1">
    <source>
        <dbReference type="EMBL" id="KAB8372650.1"/>
    </source>
</evidence>
<keyword evidence="2" id="KW-1185">Reference proteome</keyword>
<organism evidence="1 2">
    <name type="scientific">Carpinus fangiana</name>
    <dbReference type="NCBI Taxonomy" id="176857"/>
    <lineage>
        <taxon>Eukaryota</taxon>
        <taxon>Viridiplantae</taxon>
        <taxon>Streptophyta</taxon>
        <taxon>Embryophyta</taxon>
        <taxon>Tracheophyta</taxon>
        <taxon>Spermatophyta</taxon>
        <taxon>Magnoliopsida</taxon>
        <taxon>eudicotyledons</taxon>
        <taxon>Gunneridae</taxon>
        <taxon>Pentapetalae</taxon>
        <taxon>rosids</taxon>
        <taxon>fabids</taxon>
        <taxon>Fagales</taxon>
        <taxon>Betulaceae</taxon>
        <taxon>Carpinus</taxon>
    </lineage>
</organism>